<name>A0A4P7GQA8_9ACTN</name>
<accession>A0A4P7GQA8</accession>
<dbReference type="InterPro" id="IPR028202">
    <property type="entry name" value="Reductase_C"/>
</dbReference>
<evidence type="ECO:0000259" key="5">
    <source>
        <dbReference type="Pfam" id="PF07992"/>
    </source>
</evidence>
<dbReference type="SUPFAM" id="SSF51905">
    <property type="entry name" value="FAD/NAD(P)-binding domain"/>
    <property type="match status" value="1"/>
</dbReference>
<dbReference type="Gene3D" id="3.30.390.30">
    <property type="match status" value="1"/>
</dbReference>
<dbReference type="AlphaFoldDB" id="A0A4P7GQA8"/>
<gene>
    <name evidence="7" type="ORF">EXE57_19440</name>
</gene>
<dbReference type="SUPFAM" id="SSF55424">
    <property type="entry name" value="FAD/NAD-linked reductases, dimerisation (C-terminal) domain"/>
    <property type="match status" value="1"/>
</dbReference>
<dbReference type="OrthoDB" id="3568330at2"/>
<evidence type="ECO:0000259" key="6">
    <source>
        <dbReference type="Pfam" id="PF14759"/>
    </source>
</evidence>
<dbReference type="GO" id="GO:0005737">
    <property type="term" value="C:cytoplasm"/>
    <property type="evidence" value="ECO:0007669"/>
    <property type="project" value="TreeGrafter"/>
</dbReference>
<sequence>MGIVVVGGGLAGAHAVEELRAQGHTGPVTLIGSEQHPPYERPPLSKGLLLGTDEPDSPIVRDAGWYADHDVELLTGHTVTAVDTAARRVALGDRELDYDRLLLATGARPRRLAVADDSGAEVAYLRTLEDSLALKERLGGHLLVIGAGWIGLEVASAARQAGGSVTVVESASLPLERVLGPEVAPVFAELHREHGVDLRLGTGVAAVEHTGGGTRVVLDDGSAITPDLVVVGIGAVPEDRLAVEAGLAVDGGVLVDARLRTSDDHVFAAGDVAHHDHPVLGHRIRVEHWDTAIHQGKHAARAMLGDDAAYDRQPYFFTDQYDLGMEYVGHTGAGYDDVVLRGDLAGRIFSALWIRGDRVVAGMHVNDWDAIDPLKAVVGREATAAVRDPGVPLADLAD</sequence>
<keyword evidence="3" id="KW-0274">FAD</keyword>
<evidence type="ECO:0000256" key="1">
    <source>
        <dbReference type="ARBA" id="ARBA00001974"/>
    </source>
</evidence>
<keyword evidence="8" id="KW-1185">Reference proteome</keyword>
<evidence type="ECO:0000256" key="3">
    <source>
        <dbReference type="ARBA" id="ARBA00022827"/>
    </source>
</evidence>
<dbReference type="Gene3D" id="3.50.50.60">
    <property type="entry name" value="FAD/NAD(P)-binding domain"/>
    <property type="match status" value="2"/>
</dbReference>
<evidence type="ECO:0000313" key="8">
    <source>
        <dbReference type="Proteomes" id="UP000294894"/>
    </source>
</evidence>
<feature type="domain" description="Reductase C-terminal" evidence="6">
    <location>
        <begin position="315"/>
        <end position="396"/>
    </location>
</feature>
<dbReference type="Pfam" id="PF07992">
    <property type="entry name" value="Pyr_redox_2"/>
    <property type="match status" value="1"/>
</dbReference>
<dbReference type="EMBL" id="CP038267">
    <property type="protein sequence ID" value="QBR94219.1"/>
    <property type="molecule type" value="Genomic_DNA"/>
</dbReference>
<proteinExistence type="predicted"/>
<evidence type="ECO:0000313" key="7">
    <source>
        <dbReference type="EMBL" id="QBR94219.1"/>
    </source>
</evidence>
<dbReference type="InterPro" id="IPR016156">
    <property type="entry name" value="FAD/NAD-linked_Rdtase_dimer_sf"/>
</dbReference>
<organism evidence="7 8">
    <name type="scientific">Nocardioides euryhalodurans</name>
    <dbReference type="NCBI Taxonomy" id="2518370"/>
    <lineage>
        <taxon>Bacteria</taxon>
        <taxon>Bacillati</taxon>
        <taxon>Actinomycetota</taxon>
        <taxon>Actinomycetes</taxon>
        <taxon>Propionibacteriales</taxon>
        <taxon>Nocardioidaceae</taxon>
        <taxon>Nocardioides</taxon>
    </lineage>
</organism>
<dbReference type="InterPro" id="IPR050446">
    <property type="entry name" value="FAD-oxidoreductase/Apoptosis"/>
</dbReference>
<dbReference type="PRINTS" id="PR00411">
    <property type="entry name" value="PNDRDTASEI"/>
</dbReference>
<feature type="domain" description="FAD/NAD(P)-binding" evidence="5">
    <location>
        <begin position="3"/>
        <end position="296"/>
    </location>
</feature>
<keyword evidence="4" id="KW-0560">Oxidoreductase</keyword>
<dbReference type="InterPro" id="IPR023753">
    <property type="entry name" value="FAD/NAD-binding_dom"/>
</dbReference>
<keyword evidence="2" id="KW-0285">Flavoprotein</keyword>
<comment type="cofactor">
    <cofactor evidence="1">
        <name>FAD</name>
        <dbReference type="ChEBI" id="CHEBI:57692"/>
    </cofactor>
</comment>
<dbReference type="GO" id="GO:0016651">
    <property type="term" value="F:oxidoreductase activity, acting on NAD(P)H"/>
    <property type="evidence" value="ECO:0007669"/>
    <property type="project" value="TreeGrafter"/>
</dbReference>
<dbReference type="PANTHER" id="PTHR43557">
    <property type="entry name" value="APOPTOSIS-INDUCING FACTOR 1"/>
    <property type="match status" value="1"/>
</dbReference>
<protein>
    <submittedName>
        <fullName evidence="7">NAD(P)/FAD-dependent oxidoreductase</fullName>
    </submittedName>
</protein>
<evidence type="ECO:0000256" key="2">
    <source>
        <dbReference type="ARBA" id="ARBA00022630"/>
    </source>
</evidence>
<reference evidence="7 8" key="1">
    <citation type="submission" date="2019-03" db="EMBL/GenBank/DDBJ databases">
        <title>Three New Species of Nocardioides, Nocardioides euryhalodurans sp. nov., Nocardioides seonyuensis sp. nov. and Nocardioides eburneoflavus sp. nov., Iolated from Soil.</title>
        <authorList>
            <person name="Roh S.G."/>
            <person name="Lee C."/>
            <person name="Kim M.-K."/>
            <person name="Kim S.B."/>
        </authorList>
    </citation>
    <scope>NUCLEOTIDE SEQUENCE [LARGE SCALE GENOMIC DNA]</scope>
    <source>
        <strain evidence="7 8">MMS17-SY117</strain>
    </source>
</reference>
<dbReference type="PRINTS" id="PR00368">
    <property type="entry name" value="FADPNR"/>
</dbReference>
<dbReference type="PANTHER" id="PTHR43557:SF2">
    <property type="entry name" value="RIESKE DOMAIN-CONTAINING PROTEIN-RELATED"/>
    <property type="match status" value="1"/>
</dbReference>
<evidence type="ECO:0000256" key="4">
    <source>
        <dbReference type="ARBA" id="ARBA00023002"/>
    </source>
</evidence>
<dbReference type="Pfam" id="PF14759">
    <property type="entry name" value="Reductase_C"/>
    <property type="match status" value="1"/>
</dbReference>
<dbReference type="RefSeq" id="WP_135080406.1">
    <property type="nucleotide sequence ID" value="NZ_CP038267.1"/>
</dbReference>
<dbReference type="Proteomes" id="UP000294894">
    <property type="component" value="Chromosome"/>
</dbReference>
<dbReference type="KEGG" id="noy:EXE57_19440"/>
<dbReference type="InterPro" id="IPR036188">
    <property type="entry name" value="FAD/NAD-bd_sf"/>
</dbReference>